<evidence type="ECO:0000256" key="3">
    <source>
        <dbReference type="ARBA" id="ARBA00005638"/>
    </source>
</evidence>
<dbReference type="Gene3D" id="3.40.190.10">
    <property type="entry name" value="Periplasmic binding protein-like II"/>
    <property type="match status" value="2"/>
</dbReference>
<evidence type="ECO:0000256" key="1">
    <source>
        <dbReference type="ARBA" id="ARBA00002869"/>
    </source>
</evidence>
<keyword evidence="6 8" id="KW-0627">Porphyrin biosynthesis</keyword>
<dbReference type="InterPro" id="IPR022419">
    <property type="entry name" value="Porphobilin_deaminase_cofac_BS"/>
</dbReference>
<accession>A0ABX7PBF7</accession>
<comment type="pathway">
    <text evidence="2">Porphyrin-containing compound metabolism; protoporphyrin-IX biosynthesis; coproporphyrinogen-III from 5-aminolevulinate: step 2/4.</text>
</comment>
<organism evidence="11 12">
    <name type="scientific">Pyxidicoccus parkwayensis</name>
    <dbReference type="NCBI Taxonomy" id="2813578"/>
    <lineage>
        <taxon>Bacteria</taxon>
        <taxon>Pseudomonadati</taxon>
        <taxon>Myxococcota</taxon>
        <taxon>Myxococcia</taxon>
        <taxon>Myxococcales</taxon>
        <taxon>Cystobacterineae</taxon>
        <taxon>Myxococcaceae</taxon>
        <taxon>Pyxidicoccus</taxon>
    </lineage>
</organism>
<keyword evidence="5 8" id="KW-0808">Transferase</keyword>
<proteinExistence type="inferred from homology"/>
<evidence type="ECO:0000256" key="7">
    <source>
        <dbReference type="ARBA" id="ARBA00048169"/>
    </source>
</evidence>
<dbReference type="RefSeq" id="WP_206729322.1">
    <property type="nucleotide sequence ID" value="NZ_CP071090.1"/>
</dbReference>
<dbReference type="PANTHER" id="PTHR11557:SF0">
    <property type="entry name" value="PORPHOBILINOGEN DEAMINASE"/>
    <property type="match status" value="1"/>
</dbReference>
<dbReference type="HAMAP" id="MF_00260">
    <property type="entry name" value="Porphobil_deam"/>
    <property type="match status" value="1"/>
</dbReference>
<keyword evidence="12" id="KW-1185">Reference proteome</keyword>
<comment type="catalytic activity">
    <reaction evidence="7 8">
        <text>4 porphobilinogen + H2O = hydroxymethylbilane + 4 NH4(+)</text>
        <dbReference type="Rhea" id="RHEA:13185"/>
        <dbReference type="ChEBI" id="CHEBI:15377"/>
        <dbReference type="ChEBI" id="CHEBI:28938"/>
        <dbReference type="ChEBI" id="CHEBI:57845"/>
        <dbReference type="ChEBI" id="CHEBI:58126"/>
        <dbReference type="EC" id="2.5.1.61"/>
    </reaction>
</comment>
<dbReference type="Pfam" id="PF01379">
    <property type="entry name" value="Porphobil_deam"/>
    <property type="match status" value="1"/>
</dbReference>
<evidence type="ECO:0000259" key="9">
    <source>
        <dbReference type="Pfam" id="PF01379"/>
    </source>
</evidence>
<dbReference type="SUPFAM" id="SSF53850">
    <property type="entry name" value="Periplasmic binding protein-like II"/>
    <property type="match status" value="1"/>
</dbReference>
<comment type="similarity">
    <text evidence="3 8">Belongs to the HMBS family.</text>
</comment>
<dbReference type="NCBIfam" id="TIGR00212">
    <property type="entry name" value="hemC"/>
    <property type="match status" value="1"/>
</dbReference>
<dbReference type="EMBL" id="CP071090">
    <property type="protein sequence ID" value="QSQ27806.1"/>
    <property type="molecule type" value="Genomic_DNA"/>
</dbReference>
<comment type="subunit">
    <text evidence="4 8">Monomer.</text>
</comment>
<dbReference type="Gene3D" id="3.30.160.40">
    <property type="entry name" value="Porphobilinogen deaminase, C-terminal domain"/>
    <property type="match status" value="1"/>
</dbReference>
<dbReference type="PROSITE" id="PS00533">
    <property type="entry name" value="PORPHOBILINOGEN_DEAM"/>
    <property type="match status" value="1"/>
</dbReference>
<dbReference type="PIRSF" id="PIRSF001438">
    <property type="entry name" value="4pyrrol_synth_OHMeBilane_synth"/>
    <property type="match status" value="1"/>
</dbReference>
<dbReference type="SUPFAM" id="SSF54782">
    <property type="entry name" value="Porphobilinogen deaminase (hydroxymethylbilane synthase), C-terminal domain"/>
    <property type="match status" value="1"/>
</dbReference>
<dbReference type="InterPro" id="IPR036803">
    <property type="entry name" value="Porphobilinogen_deaminase_C_sf"/>
</dbReference>
<reference evidence="11 12" key="1">
    <citation type="submission" date="2021-02" db="EMBL/GenBank/DDBJ databases">
        <title>De Novo genome assembly of isolated myxobacteria.</title>
        <authorList>
            <person name="Stevens D.C."/>
        </authorList>
    </citation>
    <scope>NUCLEOTIDE SEQUENCE [LARGE SCALE GENOMIC DNA]</scope>
    <source>
        <strain evidence="12">SCPEA02</strain>
    </source>
</reference>
<evidence type="ECO:0000256" key="8">
    <source>
        <dbReference type="HAMAP-Rule" id="MF_00260"/>
    </source>
</evidence>
<dbReference type="InterPro" id="IPR000860">
    <property type="entry name" value="HemC"/>
</dbReference>
<feature type="domain" description="Porphobilinogen deaminase N-terminal" evidence="9">
    <location>
        <begin position="4"/>
        <end position="211"/>
    </location>
</feature>
<comment type="miscellaneous">
    <text evidence="8">The porphobilinogen subunits are added to the dipyrromethane group.</text>
</comment>
<dbReference type="EC" id="2.5.1.61" evidence="8"/>
<feature type="domain" description="Porphobilinogen deaminase C-terminal" evidence="10">
    <location>
        <begin position="225"/>
        <end position="293"/>
    </location>
</feature>
<dbReference type="CDD" id="cd13646">
    <property type="entry name" value="PBP2_EcHMBS_like"/>
    <property type="match status" value="1"/>
</dbReference>
<evidence type="ECO:0000259" key="10">
    <source>
        <dbReference type="Pfam" id="PF03900"/>
    </source>
</evidence>
<evidence type="ECO:0000256" key="4">
    <source>
        <dbReference type="ARBA" id="ARBA00011245"/>
    </source>
</evidence>
<evidence type="ECO:0000256" key="5">
    <source>
        <dbReference type="ARBA" id="ARBA00022679"/>
    </source>
</evidence>
<dbReference type="Proteomes" id="UP000662747">
    <property type="component" value="Chromosome"/>
</dbReference>
<evidence type="ECO:0000313" key="12">
    <source>
        <dbReference type="Proteomes" id="UP000662747"/>
    </source>
</evidence>
<dbReference type="InterPro" id="IPR022417">
    <property type="entry name" value="Porphobilin_deaminase_N"/>
</dbReference>
<protein>
    <recommendedName>
        <fullName evidence="8">Porphobilinogen deaminase</fullName>
        <shortName evidence="8">PBG</shortName>
        <ecNumber evidence="8">2.5.1.61</ecNumber>
    </recommendedName>
    <alternativeName>
        <fullName evidence="8">Hydroxymethylbilane synthase</fullName>
        <shortName evidence="8">HMBS</shortName>
    </alternativeName>
    <alternativeName>
        <fullName evidence="8">Pre-uroporphyrinogen synthase</fullName>
    </alternativeName>
</protein>
<sequence>MKAVRIATRQSPLALWQARHVGALLTARHPGLEVFLVEMTTEGDRFLGAPLSAVGGKGLFVKEIEQALLDGRADLAVHSLKDMTSVLPEGLMLAAVPAREDPRDAFCGLAGQTLDTLPKGARVGTSSLRRSCILRSGRPDLDIVSLRGNVQTRLAKTKELGLAGAVLAYAGLKRLGLDGVITQVLPTEVSLPAVGQGVLAIQCRTDDARVRELLAPLEDATTRIAVTAERALLAKLEGGCTVPLAGHATVSGGTVHLRGLVGRPDGTHVVRGEVRGPVERARELGESLADDLLSRGAADILRDFARRAEARES</sequence>
<evidence type="ECO:0000313" key="11">
    <source>
        <dbReference type="EMBL" id="QSQ27806.1"/>
    </source>
</evidence>
<dbReference type="PRINTS" id="PR00151">
    <property type="entry name" value="PORPHBDMNASE"/>
</dbReference>
<dbReference type="PANTHER" id="PTHR11557">
    <property type="entry name" value="PORPHOBILINOGEN DEAMINASE"/>
    <property type="match status" value="1"/>
</dbReference>
<comment type="function">
    <text evidence="1 8">Tetrapolymerization of the monopyrrole PBG into the hydroxymethylbilane pre-uroporphyrinogen in several discrete steps.</text>
</comment>
<evidence type="ECO:0000256" key="6">
    <source>
        <dbReference type="ARBA" id="ARBA00023244"/>
    </source>
</evidence>
<comment type="cofactor">
    <cofactor evidence="8">
        <name>dipyrromethane</name>
        <dbReference type="ChEBI" id="CHEBI:60342"/>
    </cofactor>
    <text evidence="8">Binds 1 dipyrromethane group covalently.</text>
</comment>
<evidence type="ECO:0000256" key="2">
    <source>
        <dbReference type="ARBA" id="ARBA00004735"/>
    </source>
</evidence>
<name>A0ABX7PBF7_9BACT</name>
<dbReference type="GO" id="GO:0004418">
    <property type="term" value="F:hydroxymethylbilane synthase activity"/>
    <property type="evidence" value="ECO:0007669"/>
    <property type="project" value="UniProtKB-EC"/>
</dbReference>
<dbReference type="InterPro" id="IPR022418">
    <property type="entry name" value="Porphobilinogen_deaminase_C"/>
</dbReference>
<feature type="modified residue" description="S-(dipyrrolylmethanemethyl)cysteine" evidence="8">
    <location>
        <position position="240"/>
    </location>
</feature>
<dbReference type="Pfam" id="PF03900">
    <property type="entry name" value="Porphobil_deamC"/>
    <property type="match status" value="1"/>
</dbReference>
<gene>
    <name evidence="8 11" type="primary">hemC</name>
    <name evidence="11" type="ORF">JY651_24170</name>
</gene>